<accession>A0A117NIT0</accession>
<comment type="caution">
    <text evidence="1">The sequence shown here is derived from an EMBL/GenBank/DDBJ whole genome shotgun (WGS) entry which is preliminary data.</text>
</comment>
<geneLocation type="mitochondrion" evidence="1"/>
<gene>
    <name evidence="1" type="ORF">ABT39_MTgene220</name>
</gene>
<protein>
    <submittedName>
        <fullName evidence="1">Uncharacterized protein</fullName>
    </submittedName>
</protein>
<dbReference type="EMBL" id="LKAM01000001">
    <property type="protein sequence ID" value="KUM50377.1"/>
    <property type="molecule type" value="Genomic_DNA"/>
</dbReference>
<name>A0A117NIT0_PICGL</name>
<reference evidence="1" key="1">
    <citation type="journal article" date="2015" name="Genome Biol. Evol.">
        <title>Organellar Genomes of White Spruce (Picea glauca): Assembly and Annotation.</title>
        <authorList>
            <person name="Jackman S.D."/>
            <person name="Warren R.L."/>
            <person name="Gibb E.A."/>
            <person name="Vandervalk B.P."/>
            <person name="Mohamadi H."/>
            <person name="Chu J."/>
            <person name="Raymond A."/>
            <person name="Pleasance S."/>
            <person name="Coope R."/>
            <person name="Wildung M.R."/>
            <person name="Ritland C.E."/>
            <person name="Bousquet J."/>
            <person name="Jones S.J."/>
            <person name="Bohlmann J."/>
            <person name="Birol I."/>
        </authorList>
    </citation>
    <scope>NUCLEOTIDE SEQUENCE [LARGE SCALE GENOMIC DNA]</scope>
    <source>
        <tissue evidence="1">Flushing bud</tissue>
    </source>
</reference>
<evidence type="ECO:0000313" key="1">
    <source>
        <dbReference type="EMBL" id="KUM50377.1"/>
    </source>
</evidence>
<proteinExistence type="predicted"/>
<organism evidence="1">
    <name type="scientific">Picea glauca</name>
    <name type="common">White spruce</name>
    <name type="synonym">Pinus glauca</name>
    <dbReference type="NCBI Taxonomy" id="3330"/>
    <lineage>
        <taxon>Eukaryota</taxon>
        <taxon>Viridiplantae</taxon>
        <taxon>Streptophyta</taxon>
        <taxon>Embryophyta</taxon>
        <taxon>Tracheophyta</taxon>
        <taxon>Spermatophyta</taxon>
        <taxon>Pinopsida</taxon>
        <taxon>Pinidae</taxon>
        <taxon>Conifers I</taxon>
        <taxon>Pinales</taxon>
        <taxon>Pinaceae</taxon>
        <taxon>Picea</taxon>
    </lineage>
</organism>
<sequence length="74" mass="8347">MVFLWRRLGPAFPLPHTILNSDSPGEAQGRGRVVALPKVLFYWFSEKYLQTSLISLIASMSSRRSISKPLSLLN</sequence>
<keyword evidence="1" id="KW-0496">Mitochondrion</keyword>
<dbReference type="AlphaFoldDB" id="A0A117NIT0"/>